<dbReference type="EMBL" id="ML987202">
    <property type="protein sequence ID" value="KAF2244977.1"/>
    <property type="molecule type" value="Genomic_DNA"/>
</dbReference>
<organism evidence="1 2">
    <name type="scientific">Trematosphaeria pertusa</name>
    <dbReference type="NCBI Taxonomy" id="390896"/>
    <lineage>
        <taxon>Eukaryota</taxon>
        <taxon>Fungi</taxon>
        <taxon>Dikarya</taxon>
        <taxon>Ascomycota</taxon>
        <taxon>Pezizomycotina</taxon>
        <taxon>Dothideomycetes</taxon>
        <taxon>Pleosporomycetidae</taxon>
        <taxon>Pleosporales</taxon>
        <taxon>Massarineae</taxon>
        <taxon>Trematosphaeriaceae</taxon>
        <taxon>Trematosphaeria</taxon>
    </lineage>
</organism>
<proteinExistence type="predicted"/>
<gene>
    <name evidence="1" type="ORF">BU26DRAFT_508919</name>
</gene>
<accession>A0A6A6I3Y3</accession>
<reference evidence="1" key="1">
    <citation type="journal article" date="2020" name="Stud. Mycol.">
        <title>101 Dothideomycetes genomes: a test case for predicting lifestyles and emergence of pathogens.</title>
        <authorList>
            <person name="Haridas S."/>
            <person name="Albert R."/>
            <person name="Binder M."/>
            <person name="Bloem J."/>
            <person name="Labutti K."/>
            <person name="Salamov A."/>
            <person name="Andreopoulos B."/>
            <person name="Baker S."/>
            <person name="Barry K."/>
            <person name="Bills G."/>
            <person name="Bluhm B."/>
            <person name="Cannon C."/>
            <person name="Castanera R."/>
            <person name="Culley D."/>
            <person name="Daum C."/>
            <person name="Ezra D."/>
            <person name="Gonzalez J."/>
            <person name="Henrissat B."/>
            <person name="Kuo A."/>
            <person name="Liang C."/>
            <person name="Lipzen A."/>
            <person name="Lutzoni F."/>
            <person name="Magnuson J."/>
            <person name="Mondo S."/>
            <person name="Nolan M."/>
            <person name="Ohm R."/>
            <person name="Pangilinan J."/>
            <person name="Park H.-J."/>
            <person name="Ramirez L."/>
            <person name="Alfaro M."/>
            <person name="Sun H."/>
            <person name="Tritt A."/>
            <person name="Yoshinaga Y."/>
            <person name="Zwiers L.-H."/>
            <person name="Turgeon B."/>
            <person name="Goodwin S."/>
            <person name="Spatafora J."/>
            <person name="Crous P."/>
            <person name="Grigoriev I."/>
        </authorList>
    </citation>
    <scope>NUCLEOTIDE SEQUENCE</scope>
    <source>
        <strain evidence="1">CBS 122368</strain>
    </source>
</reference>
<evidence type="ECO:0000313" key="1">
    <source>
        <dbReference type="EMBL" id="KAF2244977.1"/>
    </source>
</evidence>
<keyword evidence="2" id="KW-1185">Reference proteome</keyword>
<evidence type="ECO:0000313" key="2">
    <source>
        <dbReference type="Proteomes" id="UP000800094"/>
    </source>
</evidence>
<dbReference type="GeneID" id="54580448"/>
<dbReference type="RefSeq" id="XP_033679981.1">
    <property type="nucleotide sequence ID" value="XM_033827118.1"/>
</dbReference>
<name>A0A6A6I3Y3_9PLEO</name>
<dbReference type="Proteomes" id="UP000800094">
    <property type="component" value="Unassembled WGS sequence"/>
</dbReference>
<protein>
    <submittedName>
        <fullName evidence="1">Uncharacterized protein</fullName>
    </submittedName>
</protein>
<sequence length="224" mass="25635">MCLSAQALRAGSPRHELFVNEPLEEAGGELHVSSVRELLGEGSAGSITALVGNFERRGSRYFQSFPRRHRDLRRRIWFEFIVCWPWKAESTIRRKRRLFLGRLLEPGQESHIRLEHALLEKGPWSIDGSEKRKEERLYICWEGAGMERTPHRPAGQKVPRQPPHRFLENAPEAAVTTSDRLGKMTKRPRTNSPYASREMHEWLFGTALRGITSLDQRAAATGAT</sequence>
<dbReference type="AlphaFoldDB" id="A0A6A6I3Y3"/>